<dbReference type="Pfam" id="PF07963">
    <property type="entry name" value="N_methyl"/>
    <property type="match status" value="1"/>
</dbReference>
<keyword evidence="1" id="KW-0472">Membrane</keyword>
<keyword evidence="1" id="KW-0812">Transmembrane</keyword>
<evidence type="ECO:0000256" key="1">
    <source>
        <dbReference type="SAM" id="Phobius"/>
    </source>
</evidence>
<name>A0A091C4L0_9GAMM</name>
<evidence type="ECO:0000313" key="3">
    <source>
        <dbReference type="Proteomes" id="UP000029392"/>
    </source>
</evidence>
<evidence type="ECO:0000313" key="2">
    <source>
        <dbReference type="EMBL" id="KFN51575.1"/>
    </source>
</evidence>
<reference evidence="2 3" key="1">
    <citation type="submission" date="2013-09" db="EMBL/GenBank/DDBJ databases">
        <title>Genome sequencing of Arenimonas malthae.</title>
        <authorList>
            <person name="Chen F."/>
            <person name="Wang G."/>
        </authorList>
    </citation>
    <scope>NUCLEOTIDE SEQUENCE [LARGE SCALE GENOMIC DNA]</scope>
    <source>
        <strain evidence="2 3">CC-JY-1</strain>
    </source>
</reference>
<dbReference type="Proteomes" id="UP000029392">
    <property type="component" value="Unassembled WGS sequence"/>
</dbReference>
<protein>
    <recommendedName>
        <fullName evidence="4">Type IV pilus modification protein PilV</fullName>
    </recommendedName>
</protein>
<evidence type="ECO:0008006" key="4">
    <source>
        <dbReference type="Google" id="ProtNLM"/>
    </source>
</evidence>
<dbReference type="OrthoDB" id="5298127at2"/>
<organism evidence="2 3">
    <name type="scientific">Arenimonas malthae CC-JY-1</name>
    <dbReference type="NCBI Taxonomy" id="1384054"/>
    <lineage>
        <taxon>Bacteria</taxon>
        <taxon>Pseudomonadati</taxon>
        <taxon>Pseudomonadota</taxon>
        <taxon>Gammaproteobacteria</taxon>
        <taxon>Lysobacterales</taxon>
        <taxon>Lysobacteraceae</taxon>
        <taxon>Arenimonas</taxon>
    </lineage>
</organism>
<dbReference type="NCBIfam" id="TIGR02523">
    <property type="entry name" value="type_IV_pilV"/>
    <property type="match status" value="1"/>
</dbReference>
<keyword evidence="1" id="KW-1133">Transmembrane helix</keyword>
<proteinExistence type="predicted"/>
<dbReference type="eggNOG" id="COG4967">
    <property type="taxonomic scope" value="Bacteria"/>
</dbReference>
<dbReference type="EMBL" id="AVCH01000063">
    <property type="protein sequence ID" value="KFN51575.1"/>
    <property type="molecule type" value="Genomic_DNA"/>
</dbReference>
<feature type="transmembrane region" description="Helical" evidence="1">
    <location>
        <begin position="20"/>
        <end position="39"/>
    </location>
</feature>
<keyword evidence="3" id="KW-1185">Reference proteome</keyword>
<comment type="caution">
    <text evidence="2">The sequence shown here is derived from an EMBL/GenBank/DDBJ whole genome shotgun (WGS) entry which is preliminary data.</text>
</comment>
<sequence length="152" mass="16156">MQASTLHRGRASRQSGASLLEVLVSVLILAIGLLGIAALQSITLKNTQSSSERTAAIIQSYAMLDMMRANRDAARAGSYDQGWLCEAPEDPAASRVAGDLDRWIAQLKQSMGDSACGRITCGAVSCEVGVRWDDSRGSEGDAALEIITETRL</sequence>
<dbReference type="RefSeq" id="WP_052385673.1">
    <property type="nucleotide sequence ID" value="NZ_AVCH01000063.1"/>
</dbReference>
<dbReference type="PATRIC" id="fig|1384054.3.peg.764"/>
<dbReference type="STRING" id="1384054.N790_04560"/>
<dbReference type="InterPro" id="IPR013362">
    <property type="entry name" value="Pilus_4_PilV"/>
</dbReference>
<dbReference type="InterPro" id="IPR012902">
    <property type="entry name" value="N_methyl_site"/>
</dbReference>
<accession>A0A091C4L0</accession>
<gene>
    <name evidence="2" type="ORF">N790_04560</name>
</gene>
<dbReference type="AlphaFoldDB" id="A0A091C4L0"/>